<comment type="similarity">
    <text evidence="5">Belongs to the SAT4 family.</text>
</comment>
<sequence length="553" mass="61886">MRDIPISVILSFPPPNYTNPVTRGPAILYVNGVLLVICTIFVLLRFYSRTFIKRSLGWDDLSLLLGYIFAVGLAANVMLANNVYYWNRHIWDIPLTSVHSLGKTAMAAKVLFTVAVTFIRMALLLFYYRLVKNTGMNWFKWVIHSAMAFNIAIFIAFTLLSIFQCQPIAAYWTLGESDKCLNEGRVTLGSGVINCIADLLTTLLPIPMVMRLNMPMGSRIGVSFLLSLGLTVTVAGVIRTYFIWKALIGTYDETWYSYPLWISAAVEVELGVITASIPPLRALVAFYYPSLRNPLSALSDRFDSFRSRGTANTTSGHSTNVTEPLSRKMYSMDSEKSPYPLSPMEKMEAIQRPATVGSAAPRGRDLQIFHRTTYEVKHTPRQPPFVTDAAPQLPGLAPVRGFMSPIMGSSREQTRSRSSMSHVFTRWISSNSSGQSETSHENSLAAQTAANLPQHPLRHDDGSRSRNLNSPMGYNDSRVQSPDPDAWPLQDSIISPARRPSTAEDQYSRVEIRRNPFAQQAQRSDRHRNILVLSPSLAEDSTESSMTDHFRRA</sequence>
<evidence type="ECO:0000313" key="10">
    <source>
        <dbReference type="Proteomes" id="UP000799302"/>
    </source>
</evidence>
<keyword evidence="3 7" id="KW-1133">Transmembrane helix</keyword>
<dbReference type="GO" id="GO:0016020">
    <property type="term" value="C:membrane"/>
    <property type="evidence" value="ECO:0007669"/>
    <property type="project" value="UniProtKB-SubCell"/>
</dbReference>
<feature type="transmembrane region" description="Helical" evidence="7">
    <location>
        <begin position="222"/>
        <end position="244"/>
    </location>
</feature>
<gene>
    <name evidence="9" type="ORF">BT63DRAFT_87991</name>
</gene>
<accession>A0A6A6U0R1</accession>
<name>A0A6A6U0R1_9PEZI</name>
<feature type="transmembrane region" description="Helical" evidence="7">
    <location>
        <begin position="64"/>
        <end position="86"/>
    </location>
</feature>
<evidence type="ECO:0000256" key="4">
    <source>
        <dbReference type="ARBA" id="ARBA00023136"/>
    </source>
</evidence>
<protein>
    <recommendedName>
        <fullName evidence="8">Rhodopsin domain-containing protein</fullName>
    </recommendedName>
</protein>
<keyword evidence="2 7" id="KW-0812">Transmembrane</keyword>
<feature type="transmembrane region" description="Helical" evidence="7">
    <location>
        <begin position="26"/>
        <end position="44"/>
    </location>
</feature>
<evidence type="ECO:0000256" key="2">
    <source>
        <dbReference type="ARBA" id="ARBA00022692"/>
    </source>
</evidence>
<proteinExistence type="inferred from homology"/>
<reference evidence="9" key="1">
    <citation type="journal article" date="2020" name="Stud. Mycol.">
        <title>101 Dothideomycetes genomes: a test case for predicting lifestyles and emergence of pathogens.</title>
        <authorList>
            <person name="Haridas S."/>
            <person name="Albert R."/>
            <person name="Binder M."/>
            <person name="Bloem J."/>
            <person name="Labutti K."/>
            <person name="Salamov A."/>
            <person name="Andreopoulos B."/>
            <person name="Baker S."/>
            <person name="Barry K."/>
            <person name="Bills G."/>
            <person name="Bluhm B."/>
            <person name="Cannon C."/>
            <person name="Castanera R."/>
            <person name="Culley D."/>
            <person name="Daum C."/>
            <person name="Ezra D."/>
            <person name="Gonzalez J."/>
            <person name="Henrissat B."/>
            <person name="Kuo A."/>
            <person name="Liang C."/>
            <person name="Lipzen A."/>
            <person name="Lutzoni F."/>
            <person name="Magnuson J."/>
            <person name="Mondo S."/>
            <person name="Nolan M."/>
            <person name="Ohm R."/>
            <person name="Pangilinan J."/>
            <person name="Park H.-J."/>
            <person name="Ramirez L."/>
            <person name="Alfaro M."/>
            <person name="Sun H."/>
            <person name="Tritt A."/>
            <person name="Yoshinaga Y."/>
            <person name="Zwiers L.-H."/>
            <person name="Turgeon B."/>
            <person name="Goodwin S."/>
            <person name="Spatafora J."/>
            <person name="Crous P."/>
            <person name="Grigoriev I."/>
        </authorList>
    </citation>
    <scope>NUCLEOTIDE SEQUENCE</scope>
    <source>
        <strain evidence="9">CBS 115976</strain>
    </source>
</reference>
<dbReference type="PANTHER" id="PTHR33048">
    <property type="entry name" value="PTH11-LIKE INTEGRAL MEMBRANE PROTEIN (AFU_ORTHOLOGUE AFUA_5G11245)"/>
    <property type="match status" value="1"/>
</dbReference>
<organism evidence="9 10">
    <name type="scientific">Microthyrium microscopicum</name>
    <dbReference type="NCBI Taxonomy" id="703497"/>
    <lineage>
        <taxon>Eukaryota</taxon>
        <taxon>Fungi</taxon>
        <taxon>Dikarya</taxon>
        <taxon>Ascomycota</taxon>
        <taxon>Pezizomycotina</taxon>
        <taxon>Dothideomycetes</taxon>
        <taxon>Dothideomycetes incertae sedis</taxon>
        <taxon>Microthyriales</taxon>
        <taxon>Microthyriaceae</taxon>
        <taxon>Microthyrium</taxon>
    </lineage>
</organism>
<feature type="domain" description="Rhodopsin" evidence="8">
    <location>
        <begin position="44"/>
        <end position="284"/>
    </location>
</feature>
<feature type="region of interest" description="Disordered" evidence="6">
    <location>
        <begin position="452"/>
        <end position="529"/>
    </location>
</feature>
<dbReference type="Pfam" id="PF20684">
    <property type="entry name" value="Fung_rhodopsin"/>
    <property type="match status" value="1"/>
</dbReference>
<dbReference type="AlphaFoldDB" id="A0A6A6U0R1"/>
<comment type="subcellular location">
    <subcellularLocation>
        <location evidence="1">Membrane</location>
        <topology evidence="1">Multi-pass membrane protein</topology>
    </subcellularLocation>
</comment>
<evidence type="ECO:0000256" key="3">
    <source>
        <dbReference type="ARBA" id="ARBA00022989"/>
    </source>
</evidence>
<evidence type="ECO:0000256" key="5">
    <source>
        <dbReference type="ARBA" id="ARBA00038359"/>
    </source>
</evidence>
<dbReference type="OrthoDB" id="4525788at2759"/>
<keyword evidence="4 7" id="KW-0472">Membrane</keyword>
<dbReference type="Proteomes" id="UP000799302">
    <property type="component" value="Unassembled WGS sequence"/>
</dbReference>
<feature type="compositionally biased region" description="Polar residues" evidence="6">
    <location>
        <begin position="465"/>
        <end position="480"/>
    </location>
</feature>
<feature type="transmembrane region" description="Helical" evidence="7">
    <location>
        <begin position="106"/>
        <end position="128"/>
    </location>
</feature>
<evidence type="ECO:0000256" key="6">
    <source>
        <dbReference type="SAM" id="MobiDB-lite"/>
    </source>
</evidence>
<evidence type="ECO:0000256" key="1">
    <source>
        <dbReference type="ARBA" id="ARBA00004141"/>
    </source>
</evidence>
<dbReference type="InterPro" id="IPR052337">
    <property type="entry name" value="SAT4-like"/>
</dbReference>
<feature type="transmembrane region" description="Helical" evidence="7">
    <location>
        <begin position="149"/>
        <end position="174"/>
    </location>
</feature>
<evidence type="ECO:0000259" key="8">
    <source>
        <dbReference type="Pfam" id="PF20684"/>
    </source>
</evidence>
<dbReference type="PANTHER" id="PTHR33048:SF129">
    <property type="entry name" value="INTEGRAL MEMBRANE PROTEIN-RELATED"/>
    <property type="match status" value="1"/>
</dbReference>
<evidence type="ECO:0000256" key="7">
    <source>
        <dbReference type="SAM" id="Phobius"/>
    </source>
</evidence>
<feature type="transmembrane region" description="Helical" evidence="7">
    <location>
        <begin position="186"/>
        <end position="210"/>
    </location>
</feature>
<evidence type="ECO:0000313" key="9">
    <source>
        <dbReference type="EMBL" id="KAF2665236.1"/>
    </source>
</evidence>
<dbReference type="InterPro" id="IPR049326">
    <property type="entry name" value="Rhodopsin_dom_fungi"/>
</dbReference>
<keyword evidence="10" id="KW-1185">Reference proteome</keyword>
<dbReference type="EMBL" id="MU004241">
    <property type="protein sequence ID" value="KAF2665236.1"/>
    <property type="molecule type" value="Genomic_DNA"/>
</dbReference>